<dbReference type="Pfam" id="PF09346">
    <property type="entry name" value="SMI1_KNR4"/>
    <property type="match status" value="1"/>
</dbReference>
<proteinExistence type="predicted"/>
<protein>
    <submittedName>
        <fullName evidence="2">SMI1/KNR4 family protein</fullName>
    </submittedName>
</protein>
<name>A0A1R1AYE8_PAELA</name>
<dbReference type="OrthoDB" id="2633244at2"/>
<feature type="domain" description="Knr4/Smi1-like" evidence="1">
    <location>
        <begin position="71"/>
        <end position="168"/>
    </location>
</feature>
<dbReference type="InterPro" id="IPR037883">
    <property type="entry name" value="Knr4/Smi1-like_sf"/>
</dbReference>
<evidence type="ECO:0000313" key="3">
    <source>
        <dbReference type="Proteomes" id="UP000187074"/>
    </source>
</evidence>
<gene>
    <name evidence="2" type="ORF">BK123_21375</name>
</gene>
<dbReference type="SUPFAM" id="SSF160631">
    <property type="entry name" value="SMI1/KNR4-like"/>
    <property type="match status" value="1"/>
</dbReference>
<dbReference type="Proteomes" id="UP000187074">
    <property type="component" value="Unassembled WGS sequence"/>
</dbReference>
<comment type="caution">
    <text evidence="2">The sequence shown here is derived from an EMBL/GenBank/DDBJ whole genome shotgun (WGS) entry which is preliminary data.</text>
</comment>
<dbReference type="RefSeq" id="WP_076324389.1">
    <property type="nucleotide sequence ID" value="NZ_MRTF01000007.1"/>
</dbReference>
<reference evidence="2 3" key="1">
    <citation type="submission" date="2016-11" db="EMBL/GenBank/DDBJ databases">
        <title>Paenibacillus species isolates.</title>
        <authorList>
            <person name="Beno S.M."/>
        </authorList>
    </citation>
    <scope>NUCLEOTIDE SEQUENCE [LARGE SCALE GENOMIC DNA]</scope>
    <source>
        <strain evidence="2 3">FSL F4-0100</strain>
    </source>
</reference>
<sequence>MWNINFEHPYDKRSGATGEQMARFVKEWNTELSTQEMDEIKGRQVNPFHKTSPFYDQYTPLDPAGWKLPQRNFPASYLDLLKYSNGGEFQQGERLFQFFSTDDLREMNLAYELPEYMPKAVSFAMDGSGNHYMFDMREEPVNGEYPILFAHSGSLGYEDCERVADSLPALCTETWELY</sequence>
<dbReference type="InterPro" id="IPR018958">
    <property type="entry name" value="Knr4/Smi1-like_dom"/>
</dbReference>
<accession>A0A1R1AYE8</accession>
<evidence type="ECO:0000259" key="1">
    <source>
        <dbReference type="Pfam" id="PF09346"/>
    </source>
</evidence>
<evidence type="ECO:0000313" key="2">
    <source>
        <dbReference type="EMBL" id="OME90899.1"/>
    </source>
</evidence>
<organism evidence="2 3">
    <name type="scientific">Paenibacillus lautus</name>
    <name type="common">Bacillus lautus</name>
    <dbReference type="NCBI Taxonomy" id="1401"/>
    <lineage>
        <taxon>Bacteria</taxon>
        <taxon>Bacillati</taxon>
        <taxon>Bacillota</taxon>
        <taxon>Bacilli</taxon>
        <taxon>Bacillales</taxon>
        <taxon>Paenibacillaceae</taxon>
        <taxon>Paenibacillus</taxon>
    </lineage>
</organism>
<dbReference type="Gene3D" id="3.40.1580.10">
    <property type="entry name" value="SMI1/KNR4-like"/>
    <property type="match status" value="1"/>
</dbReference>
<dbReference type="EMBL" id="MRTF01000007">
    <property type="protein sequence ID" value="OME90899.1"/>
    <property type="molecule type" value="Genomic_DNA"/>
</dbReference>
<dbReference type="AlphaFoldDB" id="A0A1R1AYE8"/>